<name>A0A3A4A9S5_9ACTN</name>
<evidence type="ECO:0000259" key="3">
    <source>
        <dbReference type="Pfam" id="PF00582"/>
    </source>
</evidence>
<proteinExistence type="inferred from homology"/>
<dbReference type="PRINTS" id="PR01438">
    <property type="entry name" value="UNVRSLSTRESS"/>
</dbReference>
<keyword evidence="5" id="KW-1185">Reference proteome</keyword>
<sequence>MRPVMVGADGSEEAARAVEWAADEAARRRAPLLVANVTGRMPFEPREAAERARERHPGLEVSAESLSGRTGEALARRAGDACLLVVGNRGLGGFTGLLLGSTGLYLAANAPCPTVIVRGRSGGDMIVAGVSGKPGQDHVLEFAFEEAMLRHVRLRALHAWSQPASRAPGDMLPLVYDVQAVGEEEHRLLAETVAGHRERFPDVDVQEVTEHGHRGHLLVEASRAACLVVVGSRGRMRLGSATHAVLHHAECPVAVVPHP</sequence>
<dbReference type="PANTHER" id="PTHR46268:SF6">
    <property type="entry name" value="UNIVERSAL STRESS PROTEIN UP12"/>
    <property type="match status" value="1"/>
</dbReference>
<dbReference type="AlphaFoldDB" id="A0A3A4A9S5"/>
<evidence type="ECO:0000256" key="1">
    <source>
        <dbReference type="ARBA" id="ARBA00008791"/>
    </source>
</evidence>
<evidence type="ECO:0000256" key="2">
    <source>
        <dbReference type="SAM" id="MobiDB-lite"/>
    </source>
</evidence>
<accession>A0A3A4A9S5</accession>
<evidence type="ECO:0000313" key="4">
    <source>
        <dbReference type="EMBL" id="RJL24789.1"/>
    </source>
</evidence>
<dbReference type="PANTHER" id="PTHR46268">
    <property type="entry name" value="STRESS RESPONSE PROTEIN NHAX"/>
    <property type="match status" value="1"/>
</dbReference>
<feature type="region of interest" description="Disordered" evidence="2">
    <location>
        <begin position="46"/>
        <end position="66"/>
    </location>
</feature>
<comment type="caution">
    <text evidence="4">The sequence shown here is derived from an EMBL/GenBank/DDBJ whole genome shotgun (WGS) entry which is preliminary data.</text>
</comment>
<feature type="domain" description="UspA" evidence="3">
    <location>
        <begin position="126"/>
        <end position="257"/>
    </location>
</feature>
<gene>
    <name evidence="4" type="ORF">D5H75_28830</name>
</gene>
<dbReference type="SUPFAM" id="SSF52402">
    <property type="entry name" value="Adenine nucleotide alpha hydrolases-like"/>
    <property type="match status" value="2"/>
</dbReference>
<dbReference type="RefSeq" id="WP_119929705.1">
    <property type="nucleotide sequence ID" value="NZ_QZEY01000014.1"/>
</dbReference>
<dbReference type="Gene3D" id="3.40.50.620">
    <property type="entry name" value="HUPs"/>
    <property type="match status" value="2"/>
</dbReference>
<protein>
    <submittedName>
        <fullName evidence="4">Universal stress protein</fullName>
    </submittedName>
</protein>
<feature type="compositionally biased region" description="Basic and acidic residues" evidence="2">
    <location>
        <begin position="46"/>
        <end position="58"/>
    </location>
</feature>
<dbReference type="Pfam" id="PF00582">
    <property type="entry name" value="Usp"/>
    <property type="match status" value="2"/>
</dbReference>
<comment type="similarity">
    <text evidence="1">Belongs to the universal stress protein A family.</text>
</comment>
<reference evidence="4 5" key="1">
    <citation type="submission" date="2018-09" db="EMBL/GenBank/DDBJ databases">
        <title>YIM 75507 draft genome.</title>
        <authorList>
            <person name="Tang S."/>
            <person name="Feng Y."/>
        </authorList>
    </citation>
    <scope>NUCLEOTIDE SEQUENCE [LARGE SCALE GENOMIC DNA]</scope>
    <source>
        <strain evidence="4 5">YIM 75507</strain>
    </source>
</reference>
<dbReference type="EMBL" id="QZEY01000014">
    <property type="protein sequence ID" value="RJL24789.1"/>
    <property type="molecule type" value="Genomic_DNA"/>
</dbReference>
<dbReference type="OrthoDB" id="9816117at2"/>
<dbReference type="Proteomes" id="UP000265768">
    <property type="component" value="Unassembled WGS sequence"/>
</dbReference>
<dbReference type="InterPro" id="IPR006015">
    <property type="entry name" value="Universal_stress_UspA"/>
</dbReference>
<feature type="domain" description="UspA" evidence="3">
    <location>
        <begin position="49"/>
        <end position="118"/>
    </location>
</feature>
<dbReference type="InterPro" id="IPR006016">
    <property type="entry name" value="UspA"/>
</dbReference>
<organism evidence="4 5">
    <name type="scientific">Bailinhaonella thermotolerans</name>
    <dbReference type="NCBI Taxonomy" id="1070861"/>
    <lineage>
        <taxon>Bacteria</taxon>
        <taxon>Bacillati</taxon>
        <taxon>Actinomycetota</taxon>
        <taxon>Actinomycetes</taxon>
        <taxon>Streptosporangiales</taxon>
        <taxon>Streptosporangiaceae</taxon>
        <taxon>Bailinhaonella</taxon>
    </lineage>
</organism>
<evidence type="ECO:0000313" key="5">
    <source>
        <dbReference type="Proteomes" id="UP000265768"/>
    </source>
</evidence>
<dbReference type="InterPro" id="IPR014729">
    <property type="entry name" value="Rossmann-like_a/b/a_fold"/>
</dbReference>